<keyword evidence="2" id="KW-1185">Reference proteome</keyword>
<organism evidence="1 2">
    <name type="scientific">Gossypium australe</name>
    <dbReference type="NCBI Taxonomy" id="47621"/>
    <lineage>
        <taxon>Eukaryota</taxon>
        <taxon>Viridiplantae</taxon>
        <taxon>Streptophyta</taxon>
        <taxon>Embryophyta</taxon>
        <taxon>Tracheophyta</taxon>
        <taxon>Spermatophyta</taxon>
        <taxon>Magnoliopsida</taxon>
        <taxon>eudicotyledons</taxon>
        <taxon>Gunneridae</taxon>
        <taxon>Pentapetalae</taxon>
        <taxon>rosids</taxon>
        <taxon>malvids</taxon>
        <taxon>Malvales</taxon>
        <taxon>Malvaceae</taxon>
        <taxon>Malvoideae</taxon>
        <taxon>Gossypium</taxon>
    </lineage>
</organism>
<dbReference type="AlphaFoldDB" id="A0A5B6W5E1"/>
<proteinExistence type="predicted"/>
<protein>
    <submittedName>
        <fullName evidence="1">Uncharacterized protein</fullName>
    </submittedName>
</protein>
<dbReference type="EMBL" id="SMMG02000004">
    <property type="protein sequence ID" value="KAA3476418.1"/>
    <property type="molecule type" value="Genomic_DNA"/>
</dbReference>
<reference evidence="2" key="1">
    <citation type="journal article" date="2019" name="Plant Biotechnol. J.">
        <title>Genome sequencing of the Australian wild diploid species Gossypium australe highlights disease resistance and delayed gland morphogenesis.</title>
        <authorList>
            <person name="Cai Y."/>
            <person name="Cai X."/>
            <person name="Wang Q."/>
            <person name="Wang P."/>
            <person name="Zhang Y."/>
            <person name="Cai C."/>
            <person name="Xu Y."/>
            <person name="Wang K."/>
            <person name="Zhou Z."/>
            <person name="Wang C."/>
            <person name="Geng S."/>
            <person name="Li B."/>
            <person name="Dong Q."/>
            <person name="Hou Y."/>
            <person name="Wang H."/>
            <person name="Ai P."/>
            <person name="Liu Z."/>
            <person name="Yi F."/>
            <person name="Sun M."/>
            <person name="An G."/>
            <person name="Cheng J."/>
            <person name="Zhang Y."/>
            <person name="Shi Q."/>
            <person name="Xie Y."/>
            <person name="Shi X."/>
            <person name="Chang Y."/>
            <person name="Huang F."/>
            <person name="Chen Y."/>
            <person name="Hong S."/>
            <person name="Mi L."/>
            <person name="Sun Q."/>
            <person name="Zhang L."/>
            <person name="Zhou B."/>
            <person name="Peng R."/>
            <person name="Zhang X."/>
            <person name="Liu F."/>
        </authorList>
    </citation>
    <scope>NUCLEOTIDE SEQUENCE [LARGE SCALE GENOMIC DNA]</scope>
    <source>
        <strain evidence="2">cv. PA1801</strain>
    </source>
</reference>
<evidence type="ECO:0000313" key="2">
    <source>
        <dbReference type="Proteomes" id="UP000325315"/>
    </source>
</evidence>
<dbReference type="Proteomes" id="UP000325315">
    <property type="component" value="Unassembled WGS sequence"/>
</dbReference>
<comment type="caution">
    <text evidence="1">The sequence shown here is derived from an EMBL/GenBank/DDBJ whole genome shotgun (WGS) entry which is preliminary data.</text>
</comment>
<name>A0A5B6W5E1_9ROSI</name>
<sequence>MPSKEQKHEGTHWFSSPIARKVNGRWRGGAVGFGRGSGADLGGQWRWHLGLGLGLVISATSRISIVSLNGVSSSNQCNTLANVTCMI</sequence>
<evidence type="ECO:0000313" key="1">
    <source>
        <dbReference type="EMBL" id="KAA3476418.1"/>
    </source>
</evidence>
<accession>A0A5B6W5E1</accession>
<gene>
    <name evidence="1" type="ORF">EPI10_010401</name>
</gene>